<dbReference type="Proteomes" id="UP000019249">
    <property type="component" value="Unassembled WGS sequence"/>
</dbReference>
<feature type="domain" description="HTH crp-type" evidence="5">
    <location>
        <begin position="161"/>
        <end position="222"/>
    </location>
</feature>
<evidence type="ECO:0000256" key="2">
    <source>
        <dbReference type="ARBA" id="ARBA00023125"/>
    </source>
</evidence>
<organism evidence="6 7">
    <name type="scientific">Listeria floridensis FSL S10-1187</name>
    <dbReference type="NCBI Taxonomy" id="1265817"/>
    <lineage>
        <taxon>Bacteria</taxon>
        <taxon>Bacillati</taxon>
        <taxon>Bacillota</taxon>
        <taxon>Bacilli</taxon>
        <taxon>Bacillales</taxon>
        <taxon>Listeriaceae</taxon>
        <taxon>Listeria</taxon>
    </lineage>
</organism>
<dbReference type="SUPFAM" id="SSF51206">
    <property type="entry name" value="cAMP-binding domain-like"/>
    <property type="match status" value="1"/>
</dbReference>
<evidence type="ECO:0000256" key="1">
    <source>
        <dbReference type="ARBA" id="ARBA00023015"/>
    </source>
</evidence>
<keyword evidence="4" id="KW-0804">Transcription</keyword>
<evidence type="ECO:0000256" key="4">
    <source>
        <dbReference type="ARBA" id="ARBA00023163"/>
    </source>
</evidence>
<dbReference type="InterPro" id="IPR014710">
    <property type="entry name" value="RmlC-like_jellyroll"/>
</dbReference>
<keyword evidence="2" id="KW-0238">DNA-binding</keyword>
<dbReference type="EMBL" id="AODF01000016">
    <property type="protein sequence ID" value="EUJ31676.1"/>
    <property type="molecule type" value="Genomic_DNA"/>
</dbReference>
<gene>
    <name evidence="6" type="ORF">MFLO_08692</name>
</gene>
<dbReference type="RefSeq" id="WP_036097357.1">
    <property type="nucleotide sequence ID" value="NZ_AODF01000016.1"/>
</dbReference>
<evidence type="ECO:0000313" key="7">
    <source>
        <dbReference type="Proteomes" id="UP000019249"/>
    </source>
</evidence>
<dbReference type="InterPro" id="IPR036390">
    <property type="entry name" value="WH_DNA-bd_sf"/>
</dbReference>
<keyword evidence="3" id="KW-0010">Activator</keyword>
<evidence type="ECO:0000313" key="6">
    <source>
        <dbReference type="EMBL" id="EUJ31676.1"/>
    </source>
</evidence>
<comment type="caution">
    <text evidence="6">The sequence shown here is derived from an EMBL/GenBank/DDBJ whole genome shotgun (WGS) entry which is preliminary data.</text>
</comment>
<dbReference type="Gene3D" id="2.60.120.10">
    <property type="entry name" value="Jelly Rolls"/>
    <property type="match status" value="1"/>
</dbReference>
<dbReference type="SUPFAM" id="SSF46785">
    <property type="entry name" value="Winged helix' DNA-binding domain"/>
    <property type="match status" value="1"/>
</dbReference>
<reference evidence="6 7" key="1">
    <citation type="journal article" date="2014" name="Int. J. Syst. Evol. Microbiol.">
        <title>Listeria floridensis sp. nov., Listeria aquatica sp. nov., Listeria cornellensis sp. nov., Listeria riparia sp. nov. and Listeria grandensis sp. nov., from agricultural and natural environments.</title>
        <authorList>
            <person name="den Bakker H.C."/>
            <person name="Warchocki S."/>
            <person name="Wright E.M."/>
            <person name="Allred A.F."/>
            <person name="Ahlstrom C."/>
            <person name="Manuel C.S."/>
            <person name="Stasiewicz M.J."/>
            <person name="Burrell A."/>
            <person name="Roof S."/>
            <person name="Strawn L."/>
            <person name="Fortes E.D."/>
            <person name="Nightingale K.K."/>
            <person name="Kephart D."/>
            <person name="Wiedmann M."/>
        </authorList>
    </citation>
    <scope>NUCLEOTIDE SEQUENCE [LARGE SCALE GENOMIC DNA]</scope>
    <source>
        <strain evidence="6 7">FSL S10-1187</strain>
    </source>
</reference>
<dbReference type="Pfam" id="PF13545">
    <property type="entry name" value="HTH_Crp_2"/>
    <property type="match status" value="1"/>
</dbReference>
<keyword evidence="7" id="KW-1185">Reference proteome</keyword>
<dbReference type="InterPro" id="IPR012318">
    <property type="entry name" value="HTH_CRP"/>
</dbReference>
<protein>
    <submittedName>
        <fullName evidence="6">cAMP-binding domain-containing protein</fullName>
    </submittedName>
</protein>
<name>A0ABN0REU9_9LIST</name>
<dbReference type="InterPro" id="IPR018490">
    <property type="entry name" value="cNMP-bd_dom_sf"/>
</dbReference>
<proteinExistence type="predicted"/>
<sequence>MLDSLYVQEEKDLLKKILVYLSQHKDLYYKFVKEHEVQRNHTISTNNEHFYVIKSGVFVTEVALPNEKKYPHFLLTDYQVLGPHPVNSDHSITHRALVPSTYYSIDQEFMYAHFYAQPHFFKELLDIIVKKQSILTQKLSLLHIKPVAKVSYILCLLISMLSLEKDRNSFELPPYLTQSLVSNFSRVNKYTVTQVYQQLTEEGLITSKGRKVLINDFKRLKAEVFNDFPLYSPRLMTI</sequence>
<evidence type="ECO:0000259" key="5">
    <source>
        <dbReference type="Pfam" id="PF13545"/>
    </source>
</evidence>
<accession>A0ABN0REU9</accession>
<evidence type="ECO:0000256" key="3">
    <source>
        <dbReference type="ARBA" id="ARBA00023159"/>
    </source>
</evidence>
<keyword evidence="1" id="KW-0805">Transcription regulation</keyword>